<keyword evidence="5" id="KW-0378">Hydrolase</keyword>
<dbReference type="Pfam" id="PF00656">
    <property type="entry name" value="Peptidase_C14"/>
    <property type="match status" value="1"/>
</dbReference>
<dbReference type="PROSITE" id="PS50207">
    <property type="entry name" value="CASPASE_P10"/>
    <property type="match status" value="1"/>
</dbReference>
<gene>
    <name evidence="13" type="primary">CASP10</name>
</gene>
<dbReference type="InterPro" id="IPR029030">
    <property type="entry name" value="Caspase-like_dom_sf"/>
</dbReference>
<dbReference type="RefSeq" id="XP_019491145.1">
    <property type="nucleotide sequence ID" value="XM_019635600.1"/>
</dbReference>
<accession>A0A8B7QTB2</accession>
<feature type="domain" description="Caspase family p10" evidence="10">
    <location>
        <begin position="385"/>
        <end position="465"/>
    </location>
</feature>
<feature type="domain" description="Caspase family p20" evidence="11">
    <location>
        <begin position="235"/>
        <end position="360"/>
    </location>
</feature>
<dbReference type="InterPro" id="IPR011029">
    <property type="entry name" value="DEATH-like_dom_sf"/>
</dbReference>
<dbReference type="GO" id="GO:0042981">
    <property type="term" value="P:regulation of apoptotic process"/>
    <property type="evidence" value="ECO:0007669"/>
    <property type="project" value="InterPro"/>
</dbReference>
<dbReference type="FunFam" id="1.10.533.10:FF:000016">
    <property type="entry name" value="CASP8 and FADD-like apoptosis regulator"/>
    <property type="match status" value="1"/>
</dbReference>
<dbReference type="KEGG" id="hai:109379185"/>
<evidence type="ECO:0000259" key="11">
    <source>
        <dbReference type="PROSITE" id="PS50208"/>
    </source>
</evidence>
<keyword evidence="2" id="KW-0645">Protease</keyword>
<dbReference type="SUPFAM" id="SSF47986">
    <property type="entry name" value="DEATH domain"/>
    <property type="match status" value="2"/>
</dbReference>
<dbReference type="SMART" id="SM00115">
    <property type="entry name" value="CASc"/>
    <property type="match status" value="1"/>
</dbReference>
<dbReference type="GeneID" id="109379185"/>
<dbReference type="GO" id="GO:0051604">
    <property type="term" value="P:protein maturation"/>
    <property type="evidence" value="ECO:0007669"/>
    <property type="project" value="UniProtKB-ARBA"/>
</dbReference>
<dbReference type="Pfam" id="PF01335">
    <property type="entry name" value="DED"/>
    <property type="match status" value="2"/>
</dbReference>
<evidence type="ECO:0000259" key="9">
    <source>
        <dbReference type="PROSITE" id="PS50168"/>
    </source>
</evidence>
<comment type="similarity">
    <text evidence="1 8">Belongs to the peptidase C14A family.</text>
</comment>
<dbReference type="AlphaFoldDB" id="A0A8B7QTB2"/>
<dbReference type="GO" id="GO:0006915">
    <property type="term" value="P:apoptotic process"/>
    <property type="evidence" value="ECO:0007669"/>
    <property type="project" value="UniProtKB-KW"/>
</dbReference>
<dbReference type="OrthoDB" id="6114029at2759"/>
<reference evidence="13" key="1">
    <citation type="submission" date="2025-08" db="UniProtKB">
        <authorList>
            <consortium name="RefSeq"/>
        </authorList>
    </citation>
    <scope>IDENTIFICATION</scope>
    <source>
        <tissue evidence="13">Muscle</tissue>
    </source>
</reference>
<dbReference type="PROSITE" id="PS50208">
    <property type="entry name" value="CASPASE_P20"/>
    <property type="match status" value="1"/>
</dbReference>
<evidence type="ECO:0000256" key="6">
    <source>
        <dbReference type="ARBA" id="ARBA00022807"/>
    </source>
</evidence>
<dbReference type="InterPro" id="IPR035701">
    <property type="entry name" value="CASP10_DED2"/>
</dbReference>
<proteinExistence type="inferred from homology"/>
<dbReference type="Gene3D" id="1.10.533.10">
    <property type="entry name" value="Death Domain, Fas"/>
    <property type="match status" value="2"/>
</dbReference>
<dbReference type="CTD" id="843"/>
<evidence type="ECO:0000256" key="4">
    <source>
        <dbReference type="ARBA" id="ARBA00022737"/>
    </source>
</evidence>
<evidence type="ECO:0000313" key="13">
    <source>
        <dbReference type="RefSeq" id="XP_019491145.1"/>
    </source>
</evidence>
<keyword evidence="12" id="KW-1185">Reference proteome</keyword>
<keyword evidence="7" id="KW-0865">Zymogen</keyword>
<evidence type="ECO:0000259" key="10">
    <source>
        <dbReference type="PROSITE" id="PS50207"/>
    </source>
</evidence>
<dbReference type="CDD" id="cd00032">
    <property type="entry name" value="CASc"/>
    <property type="match status" value="1"/>
</dbReference>
<protein>
    <submittedName>
        <fullName evidence="13">Caspase-10</fullName>
    </submittedName>
</protein>
<organism evidence="12 13">
    <name type="scientific">Hipposideros armiger</name>
    <name type="common">Great Himalayan leaf-nosed bat</name>
    <dbReference type="NCBI Taxonomy" id="186990"/>
    <lineage>
        <taxon>Eukaryota</taxon>
        <taxon>Metazoa</taxon>
        <taxon>Chordata</taxon>
        <taxon>Craniata</taxon>
        <taxon>Vertebrata</taxon>
        <taxon>Euteleostomi</taxon>
        <taxon>Mammalia</taxon>
        <taxon>Eutheria</taxon>
        <taxon>Laurasiatheria</taxon>
        <taxon>Chiroptera</taxon>
        <taxon>Yinpterochiroptera</taxon>
        <taxon>Rhinolophoidea</taxon>
        <taxon>Hipposideridae</taxon>
        <taxon>Hipposideros</taxon>
    </lineage>
</organism>
<evidence type="ECO:0000256" key="8">
    <source>
        <dbReference type="RuleBase" id="RU003971"/>
    </source>
</evidence>
<dbReference type="PANTHER" id="PTHR48169:SF7">
    <property type="entry name" value="CASPASE 10"/>
    <property type="match status" value="1"/>
</dbReference>
<dbReference type="FunFam" id="3.40.50.1460:FF:000014">
    <property type="entry name" value="Caspase 10, apoptosis-related cysteine peptidase"/>
    <property type="match status" value="1"/>
</dbReference>
<dbReference type="InterPro" id="IPR033139">
    <property type="entry name" value="Caspase_cys_AS"/>
</dbReference>
<dbReference type="SMART" id="SM00031">
    <property type="entry name" value="DED"/>
    <property type="match status" value="2"/>
</dbReference>
<keyword evidence="4" id="KW-0677">Repeat</keyword>
<evidence type="ECO:0000256" key="7">
    <source>
        <dbReference type="ARBA" id="ARBA00023145"/>
    </source>
</evidence>
<sequence length="474" mass="54344">MAVTSNSDANHSEDFRERLLKIDGNLGDREVEQLKFLCQDLIFHKKLEKSSSALELFNYFSVEELLSEEDPFFLAELLYIMKQNSLLKHLNYTKKEVERLLPTRKKVSLFRNLLYELSENIDSETLQSMIFLLRESMPKIQLTSISFLVCMEKQALIDENNLTVLENLCKKAAPHLIRKIEKYRREKAAQVVTSPIEKGTESLPQGEEEVFSRSNVQQFLEALPEAAVYRMDRKFRGHCVIINNHTFTSTSLKVREGTNKDAECLNSVFKWLGFRVTTYVDVTKEYLEKVLQEYKSRQDHDDGDSFVFCVLTHGRFGAVYSSDGFLIPIRFIMSHFTAQQCPGLANKPKLFFIQACQGEEIQPSISIDADAINPESTNPPLQDSVPVEADFLLGLATVPGYVSFRHTTEGSWYIQSLYNHLKDLVPRHEDILSILTAVNDDVSRRGGTKKQMPQPVFTLRKKVVFPVPQKNLLL</sequence>
<dbReference type="GO" id="GO:0005737">
    <property type="term" value="C:cytoplasm"/>
    <property type="evidence" value="ECO:0007669"/>
    <property type="project" value="UniProtKB-ARBA"/>
</dbReference>
<dbReference type="PROSITE" id="PS01122">
    <property type="entry name" value="CASPASE_CYS"/>
    <property type="match status" value="1"/>
</dbReference>
<evidence type="ECO:0000256" key="5">
    <source>
        <dbReference type="ARBA" id="ARBA00022801"/>
    </source>
</evidence>
<name>A0A8B7QTB2_HIPAR</name>
<evidence type="ECO:0000313" key="12">
    <source>
        <dbReference type="Proteomes" id="UP000694851"/>
    </source>
</evidence>
<dbReference type="PANTHER" id="PTHR48169">
    <property type="entry name" value="DED DOMAIN-CONTAINING PROTEIN"/>
    <property type="match status" value="1"/>
</dbReference>
<dbReference type="InterPro" id="IPR002138">
    <property type="entry name" value="Pept_C14_p10"/>
</dbReference>
<dbReference type="Proteomes" id="UP000694851">
    <property type="component" value="Unplaced"/>
</dbReference>
<evidence type="ECO:0000256" key="2">
    <source>
        <dbReference type="ARBA" id="ARBA00022670"/>
    </source>
</evidence>
<dbReference type="InterPro" id="IPR001309">
    <property type="entry name" value="Pept_C14_p20"/>
</dbReference>
<dbReference type="CDD" id="cd08814">
    <property type="entry name" value="DED_Caspase_10_r2"/>
    <property type="match status" value="1"/>
</dbReference>
<dbReference type="GO" id="GO:0006508">
    <property type="term" value="P:proteolysis"/>
    <property type="evidence" value="ECO:0007669"/>
    <property type="project" value="UniProtKB-KW"/>
</dbReference>
<evidence type="ECO:0000256" key="3">
    <source>
        <dbReference type="ARBA" id="ARBA00022703"/>
    </source>
</evidence>
<feature type="domain" description="DED" evidence="9">
    <location>
        <begin position="109"/>
        <end position="182"/>
    </location>
</feature>
<dbReference type="SUPFAM" id="SSF52129">
    <property type="entry name" value="Caspase-like"/>
    <property type="match status" value="1"/>
</dbReference>
<dbReference type="PROSITE" id="PS01121">
    <property type="entry name" value="CASPASE_HIS"/>
    <property type="match status" value="1"/>
</dbReference>
<feature type="domain" description="DED" evidence="9">
    <location>
        <begin position="14"/>
        <end position="92"/>
    </location>
</feature>
<dbReference type="InterPro" id="IPR015917">
    <property type="entry name" value="Pept_C14A"/>
</dbReference>
<dbReference type="InterPro" id="IPR011600">
    <property type="entry name" value="Pept_C14_caspase"/>
</dbReference>
<dbReference type="InterPro" id="IPR001875">
    <property type="entry name" value="DED_dom"/>
</dbReference>
<dbReference type="FunFam" id="1.10.533.10:FF:000038">
    <property type="entry name" value="Caspase 10"/>
    <property type="match status" value="1"/>
</dbReference>
<keyword evidence="6" id="KW-0788">Thiol protease</keyword>
<dbReference type="GO" id="GO:0004197">
    <property type="term" value="F:cysteine-type endopeptidase activity"/>
    <property type="evidence" value="ECO:0007669"/>
    <property type="project" value="InterPro"/>
</dbReference>
<evidence type="ECO:0000256" key="1">
    <source>
        <dbReference type="ARBA" id="ARBA00010134"/>
    </source>
</evidence>
<dbReference type="InterPro" id="IPR016129">
    <property type="entry name" value="Caspase_his_AS"/>
</dbReference>
<dbReference type="PROSITE" id="PS50168">
    <property type="entry name" value="DED"/>
    <property type="match status" value="2"/>
</dbReference>
<dbReference type="Gene3D" id="3.40.50.1460">
    <property type="match status" value="1"/>
</dbReference>
<keyword evidence="3" id="KW-0053">Apoptosis</keyword>
<dbReference type="PRINTS" id="PR00376">
    <property type="entry name" value="IL1BCENZYME"/>
</dbReference>